<evidence type="ECO:0000313" key="7">
    <source>
        <dbReference type="Proteomes" id="UP001269819"/>
    </source>
</evidence>
<dbReference type="EMBL" id="JAWIIJ010000002">
    <property type="protein sequence ID" value="MDV2077714.1"/>
    <property type="molecule type" value="Genomic_DNA"/>
</dbReference>
<evidence type="ECO:0000256" key="2">
    <source>
        <dbReference type="ARBA" id="ARBA00022490"/>
    </source>
</evidence>
<comment type="subcellular location">
    <subcellularLocation>
        <location evidence="1">Cytoplasm</location>
    </subcellularLocation>
</comment>
<dbReference type="InterPro" id="IPR051321">
    <property type="entry name" value="PHA/PHB_synthase"/>
</dbReference>
<evidence type="ECO:0000256" key="4">
    <source>
        <dbReference type="ARBA" id="ARBA00023315"/>
    </source>
</evidence>
<evidence type="ECO:0000256" key="3">
    <source>
        <dbReference type="ARBA" id="ARBA00022679"/>
    </source>
</evidence>
<accession>A0ABU3VTW9</accession>
<keyword evidence="2" id="KW-0963">Cytoplasm</keyword>
<evidence type="ECO:0000313" key="6">
    <source>
        <dbReference type="EMBL" id="MDV2077714.1"/>
    </source>
</evidence>
<dbReference type="NCBIfam" id="TIGR01838">
    <property type="entry name" value="PHA_synth_I"/>
    <property type="match status" value="1"/>
</dbReference>
<keyword evidence="3" id="KW-0808">Transferase</keyword>
<evidence type="ECO:0000259" key="5">
    <source>
        <dbReference type="Pfam" id="PF07167"/>
    </source>
</evidence>
<keyword evidence="4" id="KW-0012">Acyltransferase</keyword>
<dbReference type="Proteomes" id="UP001269819">
    <property type="component" value="Unassembled WGS sequence"/>
</dbReference>
<comment type="caution">
    <text evidence="6">The sequence shown here is derived from an EMBL/GenBank/DDBJ whole genome shotgun (WGS) entry which is preliminary data.</text>
</comment>
<gene>
    <name evidence="6" type="primary">phaC</name>
    <name evidence="6" type="ORF">RYS15_03435</name>
</gene>
<dbReference type="Gene3D" id="3.40.50.1820">
    <property type="entry name" value="alpha/beta hydrolase"/>
    <property type="match status" value="1"/>
</dbReference>
<dbReference type="PANTHER" id="PTHR36837:SF5">
    <property type="entry name" value="POLY-3-HYDROXYBUTYRATE SYNTHASE"/>
    <property type="match status" value="1"/>
</dbReference>
<dbReference type="InterPro" id="IPR029058">
    <property type="entry name" value="AB_hydrolase_fold"/>
</dbReference>
<reference evidence="6 7" key="1">
    <citation type="submission" date="2023-10" db="EMBL/GenBank/DDBJ databases">
        <title>Characteristics and mechanism of a salt-tolerant marine origin heterotrophic nitrifying- aerobic denitrifying bacteria Marinobacter xestospongiae HN1.</title>
        <authorList>
            <person name="Qi R."/>
        </authorList>
    </citation>
    <scope>NUCLEOTIDE SEQUENCE [LARGE SCALE GENOMIC DNA]</scope>
    <source>
        <strain evidence="6 7">HN1</strain>
    </source>
</reference>
<dbReference type="InterPro" id="IPR010963">
    <property type="entry name" value="PHA_synth_I"/>
</dbReference>
<proteinExistence type="predicted"/>
<feature type="domain" description="Poly-beta-hydroxybutyrate polymerase N-terminal" evidence="5">
    <location>
        <begin position="101"/>
        <end position="272"/>
    </location>
</feature>
<protein>
    <submittedName>
        <fullName evidence="6">Class I poly(R)-hydroxyalkanoic acid synthase</fullName>
    </submittedName>
</protein>
<sequence length="604" mass="68669">MESLTKFAKDYVRHASALLKLSQDTVARTLNPAKLSTPDSSFVQDVSSSLSSAFREAIIDPSKLMQDNADLAMKYWQLTQNVALTALRQPTDPVVAPQRSDHRFDDEAWQRNPFYYAIAQSYLINAEYLDKLTDDLDGLSDANRRQLTFLVRQFVNALAPTNFFITNPEAVRKCRQTWGLSVVQGLENFYRDIIRSRQLLNVSMTDESAFRVGENIATTPGKVVYQNRLFQLIQYQPSTDTVHKTPLLVVPPFINKYYIMDLAQKNSLVRWLVAQGHTVFMISWVNPDESYRDTSFEDYVQEGVLEAMDAVEKATGERQLNTIGYCVGGTLLATTLAHLKKAGDDRVKSSTFFATLLDFSDPGEIGVYLNQRVVQALENYIDKIGYYDGRFIALSFSSLKENNLIWSYFVNNYLKGEPPLPFDLLYWNSDSTNLPATMYKYYLREMYINNRLREPNALTIAGTPIDLASVDTPSMFVSAQQDHIALWKSTYAGYRLFSGEKHFVLGQSGHIAGIINPPEPGKYGYYVNNVNNINNVNNDENGDEAETAEDWFEGSEHHQGSWWPHWQSWVSRFQGEDVAPRLPGDGELEVIEDAPGHYVQKRLV</sequence>
<name>A0ABU3VTW9_9GAMM</name>
<dbReference type="SUPFAM" id="SSF53474">
    <property type="entry name" value="alpha/beta-Hydrolases"/>
    <property type="match status" value="1"/>
</dbReference>
<organism evidence="6 7">
    <name type="scientific">Marinobacter xestospongiae</name>
    <dbReference type="NCBI Taxonomy" id="994319"/>
    <lineage>
        <taxon>Bacteria</taxon>
        <taxon>Pseudomonadati</taxon>
        <taxon>Pseudomonadota</taxon>
        <taxon>Gammaproteobacteria</taxon>
        <taxon>Pseudomonadales</taxon>
        <taxon>Marinobacteraceae</taxon>
        <taxon>Marinobacter</taxon>
    </lineage>
</organism>
<dbReference type="PANTHER" id="PTHR36837">
    <property type="entry name" value="POLY(3-HYDROXYALKANOATE) POLYMERASE SUBUNIT PHAC"/>
    <property type="match status" value="1"/>
</dbReference>
<evidence type="ECO:0000256" key="1">
    <source>
        <dbReference type="ARBA" id="ARBA00004496"/>
    </source>
</evidence>
<dbReference type="Pfam" id="PF07167">
    <property type="entry name" value="PhaC_N"/>
    <property type="match status" value="1"/>
</dbReference>
<dbReference type="RefSeq" id="WP_316972600.1">
    <property type="nucleotide sequence ID" value="NZ_JAWIIJ010000002.1"/>
</dbReference>
<keyword evidence="7" id="KW-1185">Reference proteome</keyword>
<dbReference type="InterPro" id="IPR010941">
    <property type="entry name" value="PhaC_N"/>
</dbReference>